<evidence type="ECO:0000313" key="1">
    <source>
        <dbReference type="EMBL" id="MVT42352.1"/>
    </source>
</evidence>
<protein>
    <recommendedName>
        <fullName evidence="3">DUF3616 domain-containing protein</fullName>
    </recommendedName>
</protein>
<dbReference type="InterPro" id="IPR053851">
    <property type="entry name" value="DUF6929"/>
</dbReference>
<dbReference type="EMBL" id="WRXO01000004">
    <property type="protein sequence ID" value="MVT42352.1"/>
    <property type="molecule type" value="Genomic_DNA"/>
</dbReference>
<organism evidence="1 2">
    <name type="scientific">Chitinophaga oryziterrae</name>
    <dbReference type="NCBI Taxonomy" id="1031224"/>
    <lineage>
        <taxon>Bacteria</taxon>
        <taxon>Pseudomonadati</taxon>
        <taxon>Bacteroidota</taxon>
        <taxon>Chitinophagia</taxon>
        <taxon>Chitinophagales</taxon>
        <taxon>Chitinophagaceae</taxon>
        <taxon>Chitinophaga</taxon>
    </lineage>
</organism>
<name>A0A6N8JE05_9BACT</name>
<accession>A0A6N8JE05</accession>
<dbReference type="AlphaFoldDB" id="A0A6N8JE05"/>
<sequence length="306" mass="33914">MITKIVLLKSLLLNKFPSGSAINYHNGKLYLIGDDANNLLVLNTDYQEIDSIKLFDYSEKRIPKAEKADFETAVLININDKTHLLILGSASGKEREKGMLIPLADDILPEPQTFSNTVFIKRVKMKGITEMNVEGATCIGDHLILSNRGNNANRENHLIITEKNFWTRQNEVTFSILPVIIPFSTKEFPGISELCYVASKDILLFTMSSEATDNAYDDGVIGDSYIGWVNGISRKLAGPAIRLDGLINLSEVNTDFKGEKIEGVCVESASGNELILHLIADNDQGESRLFNVRLEMDAEGYSPSPK</sequence>
<dbReference type="Proteomes" id="UP000468388">
    <property type="component" value="Unassembled WGS sequence"/>
</dbReference>
<dbReference type="OrthoDB" id="6710009at2"/>
<gene>
    <name evidence="1" type="ORF">GO495_17300</name>
</gene>
<dbReference type="Pfam" id="PF22000">
    <property type="entry name" value="DUF6929"/>
    <property type="match status" value="1"/>
</dbReference>
<reference evidence="1 2" key="1">
    <citation type="submission" date="2019-12" db="EMBL/GenBank/DDBJ databases">
        <title>The draft genomic sequence of strain Chitinophaga oryziterrae JCM 16595.</title>
        <authorList>
            <person name="Zhang X."/>
        </authorList>
    </citation>
    <scope>NUCLEOTIDE SEQUENCE [LARGE SCALE GENOMIC DNA]</scope>
    <source>
        <strain evidence="1 2">JCM 16595</strain>
    </source>
</reference>
<dbReference type="RefSeq" id="WP_157300974.1">
    <property type="nucleotide sequence ID" value="NZ_BAAAZB010000005.1"/>
</dbReference>
<proteinExistence type="predicted"/>
<evidence type="ECO:0000313" key="2">
    <source>
        <dbReference type="Proteomes" id="UP000468388"/>
    </source>
</evidence>
<keyword evidence="2" id="KW-1185">Reference proteome</keyword>
<comment type="caution">
    <text evidence="1">The sequence shown here is derived from an EMBL/GenBank/DDBJ whole genome shotgun (WGS) entry which is preliminary data.</text>
</comment>
<evidence type="ECO:0008006" key="3">
    <source>
        <dbReference type="Google" id="ProtNLM"/>
    </source>
</evidence>